<reference evidence="3 4" key="1">
    <citation type="journal article" date="2013" name="Nature">
        <title>The genomes of four tapeworm species reveal adaptations to parasitism.</title>
        <authorList>
            <person name="Tsai I.J."/>
            <person name="Zarowiecki M."/>
            <person name="Holroyd N."/>
            <person name="Garciarrubio A."/>
            <person name="Sanchez-Flores A."/>
            <person name="Brooks K.L."/>
            <person name="Tracey A."/>
            <person name="Bobes R.J."/>
            <person name="Fragoso G."/>
            <person name="Sciutto E."/>
            <person name="Aslett M."/>
            <person name="Beasley H."/>
            <person name="Bennett H.M."/>
            <person name="Cai J."/>
            <person name="Camicia F."/>
            <person name="Clark R."/>
            <person name="Cucher M."/>
            <person name="De Silva N."/>
            <person name="Day T.A."/>
            <person name="Deplazes P."/>
            <person name="Estrada K."/>
            <person name="Fernandez C."/>
            <person name="Holland P.W."/>
            <person name="Hou J."/>
            <person name="Hu S."/>
            <person name="Huckvale T."/>
            <person name="Hung S.S."/>
            <person name="Kamenetzky L."/>
            <person name="Keane J.A."/>
            <person name="Kiss F."/>
            <person name="Koziol U."/>
            <person name="Lambert O."/>
            <person name="Liu K."/>
            <person name="Luo X."/>
            <person name="Luo Y."/>
            <person name="Macchiaroli N."/>
            <person name="Nichol S."/>
            <person name="Paps J."/>
            <person name="Parkinson J."/>
            <person name="Pouchkina-Stantcheva N."/>
            <person name="Riddiford N."/>
            <person name="Rosenzvit M."/>
            <person name="Salinas G."/>
            <person name="Wasmuth J.D."/>
            <person name="Zamanian M."/>
            <person name="Zheng Y."/>
            <person name="Cai X."/>
            <person name="Soberon X."/>
            <person name="Olson P.D."/>
            <person name="Laclette J.P."/>
            <person name="Brehm K."/>
            <person name="Berriman M."/>
            <person name="Garciarrubio A."/>
            <person name="Bobes R.J."/>
            <person name="Fragoso G."/>
            <person name="Sanchez-Flores A."/>
            <person name="Estrada K."/>
            <person name="Cevallos M.A."/>
            <person name="Morett E."/>
            <person name="Gonzalez V."/>
            <person name="Portillo T."/>
            <person name="Ochoa-Leyva A."/>
            <person name="Jose M.V."/>
            <person name="Sciutto E."/>
            <person name="Landa A."/>
            <person name="Jimenez L."/>
            <person name="Valdes V."/>
            <person name="Carrero J.C."/>
            <person name="Larralde C."/>
            <person name="Morales-Montor J."/>
            <person name="Limon-Lason J."/>
            <person name="Soberon X."/>
            <person name="Laclette J.P."/>
        </authorList>
    </citation>
    <scope>NUCLEOTIDE SEQUENCE [LARGE SCALE GENOMIC DNA]</scope>
</reference>
<proteinExistence type="predicted"/>
<keyword evidence="2" id="KW-1133">Transmembrane helix</keyword>
<protein>
    <submittedName>
        <fullName evidence="5">Expressed conserved protein</fullName>
    </submittedName>
</protein>
<evidence type="ECO:0000313" key="5">
    <source>
        <dbReference type="WBParaSite" id="EgrG_002067300"/>
    </source>
</evidence>
<evidence type="ECO:0000313" key="3">
    <source>
        <dbReference type="EMBL" id="CDI70182.1"/>
    </source>
</evidence>
<sequence>MTQSSPTPFKLGLLLQISGISHFWTLVEVQTQCEVKQLHRRSFPSRNLYLQFPTAESSRSAGGKHFIRCSTVALQANVRLLEIIVGLLLLLLLLLLLTHLGKRVWVGGEDLSIETPMEEEVEDEKEEDSLPTLLDSSSLATLM</sequence>
<evidence type="ECO:0000256" key="1">
    <source>
        <dbReference type="SAM" id="MobiDB-lite"/>
    </source>
</evidence>
<feature type="transmembrane region" description="Helical" evidence="2">
    <location>
        <begin position="80"/>
        <end position="97"/>
    </location>
</feature>
<dbReference type="WBParaSite" id="EgrG_002067300">
    <property type="protein sequence ID" value="EgrG_002067300"/>
    <property type="gene ID" value="EgrG_002067300"/>
</dbReference>
<dbReference type="EMBL" id="CBLN010003851">
    <property type="protein sequence ID" value="CDI70182.1"/>
    <property type="molecule type" value="Genomic_DNA"/>
</dbReference>
<feature type="compositionally biased region" description="Low complexity" evidence="1">
    <location>
        <begin position="130"/>
        <end position="143"/>
    </location>
</feature>
<keyword evidence="2" id="KW-0472">Membrane</keyword>
<feature type="compositionally biased region" description="Acidic residues" evidence="1">
    <location>
        <begin position="116"/>
        <end position="129"/>
    </location>
</feature>
<evidence type="ECO:0000313" key="4">
    <source>
        <dbReference type="Proteomes" id="UP000492820"/>
    </source>
</evidence>
<dbReference type="AlphaFoldDB" id="U6FU21"/>
<reference evidence="5" key="2">
    <citation type="submission" date="2020-10" db="UniProtKB">
        <authorList>
            <consortium name="WormBaseParasite"/>
        </authorList>
    </citation>
    <scope>IDENTIFICATION</scope>
</reference>
<evidence type="ECO:0000256" key="2">
    <source>
        <dbReference type="SAM" id="Phobius"/>
    </source>
</evidence>
<gene>
    <name evidence="3" type="ORF">EgrG_002067300</name>
</gene>
<dbReference type="Proteomes" id="UP000492820">
    <property type="component" value="Unassembled WGS sequence"/>
</dbReference>
<keyword evidence="2" id="KW-0812">Transmembrane</keyword>
<organism evidence="3">
    <name type="scientific">Echinococcus granulosus</name>
    <name type="common">Hydatid tapeworm</name>
    <dbReference type="NCBI Taxonomy" id="6210"/>
    <lineage>
        <taxon>Eukaryota</taxon>
        <taxon>Metazoa</taxon>
        <taxon>Spiralia</taxon>
        <taxon>Lophotrochozoa</taxon>
        <taxon>Platyhelminthes</taxon>
        <taxon>Cestoda</taxon>
        <taxon>Eucestoda</taxon>
        <taxon>Cyclophyllidea</taxon>
        <taxon>Taeniidae</taxon>
        <taxon>Echinococcus</taxon>
        <taxon>Echinococcus granulosus group</taxon>
    </lineage>
</organism>
<name>U6FU21_ECHGR</name>
<feature type="region of interest" description="Disordered" evidence="1">
    <location>
        <begin position="116"/>
        <end position="143"/>
    </location>
</feature>
<accession>U6FU21</accession>